<sequence length="76" mass="8546">ILSLKEAGNLDDLESTWFGSSTCSAVSETTTAMGIDSMAGLFLTFLIITILSLLLFLWNKIYVTRHKLFRLCDRNK</sequence>
<dbReference type="AlphaFoldDB" id="A0A820GA01"/>
<name>A0A820GA01_9BILA</name>
<feature type="non-terminal residue" evidence="2">
    <location>
        <position position="1"/>
    </location>
</feature>
<dbReference type="EMBL" id="CAJOAY010014312">
    <property type="protein sequence ID" value="CAF4276690.1"/>
    <property type="molecule type" value="Genomic_DNA"/>
</dbReference>
<gene>
    <name evidence="2" type="ORF">OKA104_LOCUS44959</name>
</gene>
<comment type="caution">
    <text evidence="2">The sequence shown here is derived from an EMBL/GenBank/DDBJ whole genome shotgun (WGS) entry which is preliminary data.</text>
</comment>
<feature type="transmembrane region" description="Helical" evidence="1">
    <location>
        <begin position="38"/>
        <end position="58"/>
    </location>
</feature>
<accession>A0A820GA01</accession>
<evidence type="ECO:0000256" key="1">
    <source>
        <dbReference type="SAM" id="Phobius"/>
    </source>
</evidence>
<evidence type="ECO:0000313" key="2">
    <source>
        <dbReference type="EMBL" id="CAF4276690.1"/>
    </source>
</evidence>
<evidence type="ECO:0000313" key="3">
    <source>
        <dbReference type="Proteomes" id="UP000663881"/>
    </source>
</evidence>
<keyword evidence="1" id="KW-0812">Transmembrane</keyword>
<keyword evidence="1" id="KW-0472">Membrane</keyword>
<organism evidence="2 3">
    <name type="scientific">Adineta steineri</name>
    <dbReference type="NCBI Taxonomy" id="433720"/>
    <lineage>
        <taxon>Eukaryota</taxon>
        <taxon>Metazoa</taxon>
        <taxon>Spiralia</taxon>
        <taxon>Gnathifera</taxon>
        <taxon>Rotifera</taxon>
        <taxon>Eurotatoria</taxon>
        <taxon>Bdelloidea</taxon>
        <taxon>Adinetida</taxon>
        <taxon>Adinetidae</taxon>
        <taxon>Adineta</taxon>
    </lineage>
</organism>
<reference evidence="2" key="1">
    <citation type="submission" date="2021-02" db="EMBL/GenBank/DDBJ databases">
        <authorList>
            <person name="Nowell W R."/>
        </authorList>
    </citation>
    <scope>NUCLEOTIDE SEQUENCE</scope>
</reference>
<keyword evidence="1" id="KW-1133">Transmembrane helix</keyword>
<dbReference type="Proteomes" id="UP000663881">
    <property type="component" value="Unassembled WGS sequence"/>
</dbReference>
<proteinExistence type="predicted"/>
<protein>
    <submittedName>
        <fullName evidence="2">Uncharacterized protein</fullName>
    </submittedName>
</protein>